<name>A0A2U8UNQ5_9CAUD</name>
<evidence type="ECO:0000256" key="5">
    <source>
        <dbReference type="PIRSR" id="PIRSR006019-1"/>
    </source>
</evidence>
<dbReference type="InterPro" id="IPR016192">
    <property type="entry name" value="APOBEC/CMP_deaminase_Zn-bd"/>
</dbReference>
<evidence type="ECO:0000256" key="6">
    <source>
        <dbReference type="PIRSR" id="PIRSR006019-2"/>
    </source>
</evidence>
<evidence type="ECO:0000256" key="3">
    <source>
        <dbReference type="ARBA" id="ARBA00022801"/>
    </source>
</evidence>
<dbReference type="PANTHER" id="PTHR11086:SF18">
    <property type="entry name" value="DEOXYCYTIDYLATE DEAMINASE"/>
    <property type="match status" value="1"/>
</dbReference>
<dbReference type="InterPro" id="IPR002125">
    <property type="entry name" value="CMP_dCMP_dom"/>
</dbReference>
<organism evidence="8 9">
    <name type="scientific">Streptomyces phage Ibantik</name>
    <dbReference type="NCBI Taxonomy" id="2182397"/>
    <lineage>
        <taxon>Viruses</taxon>
        <taxon>Duplodnaviria</taxon>
        <taxon>Heunggongvirae</taxon>
        <taxon>Uroviricota</taxon>
        <taxon>Caudoviricetes</taxon>
        <taxon>Ibantikvirus</taxon>
        <taxon>Ibantikvirus ibantik</taxon>
    </lineage>
</organism>
<dbReference type="GO" id="GO:0004132">
    <property type="term" value="F:dCMP deaminase activity"/>
    <property type="evidence" value="ECO:0007669"/>
    <property type="project" value="InterPro"/>
</dbReference>
<dbReference type="GO" id="GO:0008270">
    <property type="term" value="F:zinc ion binding"/>
    <property type="evidence" value="ECO:0007669"/>
    <property type="project" value="InterPro"/>
</dbReference>
<dbReference type="Pfam" id="PF00383">
    <property type="entry name" value="dCMP_cyt_deam_1"/>
    <property type="match status" value="1"/>
</dbReference>
<dbReference type="InterPro" id="IPR016193">
    <property type="entry name" value="Cytidine_deaminase-like"/>
</dbReference>
<accession>A0A2U8UNQ5</accession>
<dbReference type="InterPro" id="IPR016473">
    <property type="entry name" value="dCMP_deaminase"/>
</dbReference>
<dbReference type="Gene3D" id="3.40.140.10">
    <property type="entry name" value="Cytidine Deaminase, domain 2"/>
    <property type="match status" value="1"/>
</dbReference>
<proteinExistence type="inferred from homology"/>
<feature type="domain" description="CMP/dCMP-type deaminase" evidence="7">
    <location>
        <begin position="7"/>
        <end position="144"/>
    </location>
</feature>
<evidence type="ECO:0000259" key="7">
    <source>
        <dbReference type="PROSITE" id="PS51747"/>
    </source>
</evidence>
<keyword evidence="2 6" id="KW-0479">Metal-binding</keyword>
<comment type="similarity">
    <text evidence="1">Belongs to the cytidine and deoxycytidylate deaminase family.</text>
</comment>
<dbReference type="PIRSF" id="PIRSF006019">
    <property type="entry name" value="dCMP_deaminase"/>
    <property type="match status" value="1"/>
</dbReference>
<dbReference type="GeneID" id="80019233"/>
<evidence type="ECO:0000256" key="2">
    <source>
        <dbReference type="ARBA" id="ARBA00022723"/>
    </source>
</evidence>
<gene>
    <name evidence="8" type="primary">13</name>
    <name evidence="8" type="ORF">SEA_IBANTIK_13</name>
</gene>
<comment type="cofactor">
    <cofactor evidence="6">
        <name>Zn(2+)</name>
        <dbReference type="ChEBI" id="CHEBI:29105"/>
    </cofactor>
</comment>
<sequence length="146" mass="16074">MTNERPEWTTYFLGIALAVSARGDCLRCRVGAVLVGADNRIRSTGYNGSYPGGPSCSAGECQRCLSDQPSGSGYESCIEVHAEANALLYASWEDCQGSTLYVTREPCKDCTKLIRAAGIEDVVWIENQELFDLHSQLQQTKRWKDG</sequence>
<dbReference type="RefSeq" id="YP_010754637.1">
    <property type="nucleotide sequence ID" value="NC_073462.1"/>
</dbReference>
<keyword evidence="3" id="KW-0378">Hydrolase</keyword>
<dbReference type="KEGG" id="vg:80019233"/>
<feature type="binding site" evidence="6">
    <location>
        <position position="107"/>
    </location>
    <ligand>
        <name>Zn(2+)</name>
        <dbReference type="ChEBI" id="CHEBI:29105"/>
        <note>catalytic</note>
    </ligand>
</feature>
<keyword evidence="4 6" id="KW-0862">Zinc</keyword>
<evidence type="ECO:0000313" key="8">
    <source>
        <dbReference type="EMBL" id="AWN05238.1"/>
    </source>
</evidence>
<feature type="active site" description="Proton donor" evidence="5">
    <location>
        <position position="83"/>
    </location>
</feature>
<dbReference type="Proteomes" id="UP000247188">
    <property type="component" value="Segment"/>
</dbReference>
<evidence type="ECO:0000256" key="1">
    <source>
        <dbReference type="ARBA" id="ARBA00006576"/>
    </source>
</evidence>
<evidence type="ECO:0000256" key="4">
    <source>
        <dbReference type="ARBA" id="ARBA00022833"/>
    </source>
</evidence>
<reference evidence="9" key="1">
    <citation type="submission" date="2018-04" db="EMBL/GenBank/DDBJ databases">
        <authorList>
            <person name="Go L.Y."/>
            <person name="Mitchell J.A."/>
        </authorList>
    </citation>
    <scope>NUCLEOTIDE SEQUENCE [LARGE SCALE GENOMIC DNA]</scope>
</reference>
<dbReference type="EMBL" id="MH155870">
    <property type="protein sequence ID" value="AWN05238.1"/>
    <property type="molecule type" value="Genomic_DNA"/>
</dbReference>
<feature type="binding site" evidence="6">
    <location>
        <position position="110"/>
    </location>
    <ligand>
        <name>Zn(2+)</name>
        <dbReference type="ChEBI" id="CHEBI:29105"/>
        <note>catalytic</note>
    </ligand>
</feature>
<dbReference type="PROSITE" id="PS00903">
    <property type="entry name" value="CYT_DCMP_DEAMINASES_1"/>
    <property type="match status" value="1"/>
</dbReference>
<dbReference type="InterPro" id="IPR015517">
    <property type="entry name" value="dCMP_deaminase-rel"/>
</dbReference>
<dbReference type="GO" id="GO:0006220">
    <property type="term" value="P:pyrimidine nucleotide metabolic process"/>
    <property type="evidence" value="ECO:0007669"/>
    <property type="project" value="InterPro"/>
</dbReference>
<keyword evidence="9" id="KW-1185">Reference proteome</keyword>
<evidence type="ECO:0000313" key="9">
    <source>
        <dbReference type="Proteomes" id="UP000247188"/>
    </source>
</evidence>
<dbReference type="SUPFAM" id="SSF53927">
    <property type="entry name" value="Cytidine deaminase-like"/>
    <property type="match status" value="1"/>
</dbReference>
<dbReference type="PROSITE" id="PS51747">
    <property type="entry name" value="CYT_DCMP_DEAMINASES_2"/>
    <property type="match status" value="1"/>
</dbReference>
<feature type="binding site" evidence="6">
    <location>
        <position position="81"/>
    </location>
    <ligand>
        <name>Zn(2+)</name>
        <dbReference type="ChEBI" id="CHEBI:29105"/>
        <note>catalytic</note>
    </ligand>
</feature>
<dbReference type="PANTHER" id="PTHR11086">
    <property type="entry name" value="DEOXYCYTIDYLATE DEAMINASE-RELATED"/>
    <property type="match status" value="1"/>
</dbReference>
<protein>
    <submittedName>
        <fullName evidence="8">Deoxycytidylate deaminase</fullName>
    </submittedName>
</protein>